<gene>
    <name evidence="4" type="ORF">MNBD_ALPHA12-604</name>
</gene>
<reference evidence="4" key="1">
    <citation type="submission" date="2018-06" db="EMBL/GenBank/DDBJ databases">
        <authorList>
            <person name="Zhirakovskaya E."/>
        </authorList>
    </citation>
    <scope>NUCLEOTIDE SEQUENCE</scope>
</reference>
<dbReference type="NCBIfam" id="TIGR01934">
    <property type="entry name" value="MenG_MenH_UbiE"/>
    <property type="match status" value="1"/>
</dbReference>
<dbReference type="InterPro" id="IPR023576">
    <property type="entry name" value="UbiE/COQ5_MeTrFase_CS"/>
</dbReference>
<dbReference type="PROSITE" id="PS51608">
    <property type="entry name" value="SAM_MT_UBIE"/>
    <property type="match status" value="1"/>
</dbReference>
<evidence type="ECO:0000256" key="3">
    <source>
        <dbReference type="ARBA" id="ARBA00022691"/>
    </source>
</evidence>
<evidence type="ECO:0000313" key="4">
    <source>
        <dbReference type="EMBL" id="VAW22441.1"/>
    </source>
</evidence>
<sequence>MMMQEQQTTHFGAREVALKDKQALVDKVFHDVAERYDLMNDLMSGGMHRLWKDAMVARLGPPRGGTRPFKVLDMAGGSGDIAERIVNFSHGFAQVTVSDINKEMLGVGKKRAENWRYKGQASFVEANAEELPFENASFNAYTIAFGIRNVPRIQKALGEAFRVLKRGGRFLCLEFSSPDLPGLERVYNLFSDKVIPPMGRVVTGDSAPYTYLVESIRCFPKPDQFSAMIKDAGFSRVSHTPLTGNIAALHSAWKI</sequence>
<proteinExistence type="inferred from homology"/>
<protein>
    <submittedName>
        <fullName evidence="4">2-methoxy-6-polyprenyl-1,4-benzoquinol methylase</fullName>
        <ecNumber evidence="4">2.1.1.201</ecNumber>
    </submittedName>
</protein>
<dbReference type="HAMAP" id="MF_01813">
    <property type="entry name" value="MenG_UbiE_methyltr"/>
    <property type="match status" value="1"/>
</dbReference>
<organism evidence="4">
    <name type="scientific">hydrothermal vent metagenome</name>
    <dbReference type="NCBI Taxonomy" id="652676"/>
    <lineage>
        <taxon>unclassified sequences</taxon>
        <taxon>metagenomes</taxon>
        <taxon>ecological metagenomes</taxon>
    </lineage>
</organism>
<dbReference type="Gene3D" id="3.40.50.150">
    <property type="entry name" value="Vaccinia Virus protein VP39"/>
    <property type="match status" value="1"/>
</dbReference>
<dbReference type="AlphaFoldDB" id="A0A3B0TUW1"/>
<dbReference type="PANTHER" id="PTHR43591">
    <property type="entry name" value="METHYLTRANSFERASE"/>
    <property type="match status" value="1"/>
</dbReference>
<dbReference type="NCBIfam" id="NF001242">
    <property type="entry name" value="PRK00216.1-3"/>
    <property type="match status" value="1"/>
</dbReference>
<dbReference type="PANTHER" id="PTHR43591:SF24">
    <property type="entry name" value="2-METHOXY-6-POLYPRENYL-1,4-BENZOQUINOL METHYLASE, MITOCHONDRIAL"/>
    <property type="match status" value="1"/>
</dbReference>
<accession>A0A3B0TUW1</accession>
<keyword evidence="2 4" id="KW-0808">Transferase</keyword>
<dbReference type="InterPro" id="IPR004033">
    <property type="entry name" value="UbiE/COQ5_MeTrFase"/>
</dbReference>
<dbReference type="Pfam" id="PF01209">
    <property type="entry name" value="Ubie_methyltran"/>
    <property type="match status" value="1"/>
</dbReference>
<dbReference type="PROSITE" id="PS01183">
    <property type="entry name" value="UBIE_1"/>
    <property type="match status" value="1"/>
</dbReference>
<dbReference type="GO" id="GO:0008425">
    <property type="term" value="F:2-methoxy-6-polyprenyl-1,4-benzoquinol methyltransferase activity"/>
    <property type="evidence" value="ECO:0007669"/>
    <property type="project" value="UniProtKB-EC"/>
</dbReference>
<dbReference type="GO" id="GO:0032259">
    <property type="term" value="P:methylation"/>
    <property type="evidence" value="ECO:0007669"/>
    <property type="project" value="UniProtKB-KW"/>
</dbReference>
<name>A0A3B0TUW1_9ZZZZ</name>
<evidence type="ECO:0000256" key="2">
    <source>
        <dbReference type="ARBA" id="ARBA00022679"/>
    </source>
</evidence>
<dbReference type="EC" id="2.1.1.201" evidence="4"/>
<dbReference type="SUPFAM" id="SSF53335">
    <property type="entry name" value="S-adenosyl-L-methionine-dependent methyltransferases"/>
    <property type="match status" value="1"/>
</dbReference>
<evidence type="ECO:0000256" key="1">
    <source>
        <dbReference type="ARBA" id="ARBA00022603"/>
    </source>
</evidence>
<dbReference type="EMBL" id="UOEO01000202">
    <property type="protein sequence ID" value="VAW22441.1"/>
    <property type="molecule type" value="Genomic_DNA"/>
</dbReference>
<keyword evidence="3" id="KW-0949">S-adenosyl-L-methionine</keyword>
<dbReference type="CDD" id="cd02440">
    <property type="entry name" value="AdoMet_MTases"/>
    <property type="match status" value="1"/>
</dbReference>
<keyword evidence="1 4" id="KW-0489">Methyltransferase</keyword>
<dbReference type="InterPro" id="IPR029063">
    <property type="entry name" value="SAM-dependent_MTases_sf"/>
</dbReference>
<dbReference type="PROSITE" id="PS01184">
    <property type="entry name" value="UBIE_2"/>
    <property type="match status" value="1"/>
</dbReference>